<comment type="pathway">
    <text evidence="1 5">Purine metabolism; purine nucleoside salvage.</text>
</comment>
<dbReference type="NCBIfam" id="NF006054">
    <property type="entry name" value="PRK08202.1"/>
    <property type="match status" value="1"/>
</dbReference>
<dbReference type="PANTHER" id="PTHR11904:SF9">
    <property type="entry name" value="PURINE NUCLEOSIDE PHOSPHORYLASE-RELATED"/>
    <property type="match status" value="1"/>
</dbReference>
<feature type="binding site" evidence="6">
    <location>
        <position position="236"/>
    </location>
    <ligand>
        <name>a purine D-ribonucleoside</name>
        <dbReference type="ChEBI" id="CHEBI:142355"/>
    </ligand>
</feature>
<dbReference type="EMBL" id="JARGDL010000014">
    <property type="protein sequence ID" value="MDF1612501.1"/>
    <property type="molecule type" value="Genomic_DNA"/>
</dbReference>
<keyword evidence="4 5" id="KW-0808">Transferase</keyword>
<evidence type="ECO:0000313" key="9">
    <source>
        <dbReference type="Proteomes" id="UP001221302"/>
    </source>
</evidence>
<dbReference type="GO" id="GO:0004731">
    <property type="term" value="F:purine-nucleoside phosphorylase activity"/>
    <property type="evidence" value="ECO:0007669"/>
    <property type="project" value="UniProtKB-EC"/>
</dbReference>
<dbReference type="InterPro" id="IPR035994">
    <property type="entry name" value="Nucleoside_phosphorylase_sf"/>
</dbReference>
<proteinExistence type="inferred from homology"/>
<dbReference type="InterPro" id="IPR011268">
    <property type="entry name" value="Purine_phosphorylase"/>
</dbReference>
<dbReference type="AlphaFoldDB" id="A0AAE3NYQ2"/>
<feature type="binding site" evidence="6">
    <location>
        <position position="194"/>
    </location>
    <ligand>
        <name>a purine D-ribonucleoside</name>
        <dbReference type="ChEBI" id="CHEBI:142355"/>
    </ligand>
</feature>
<reference evidence="8" key="1">
    <citation type="submission" date="2023-03" db="EMBL/GenBank/DDBJ databases">
        <title>Stygiobacter electus gen. nov., sp. nov., facultatively anaerobic thermotolerant bacterium of the class Ignavibacteria from a well of Yessentuki mineral water deposit.</title>
        <authorList>
            <person name="Podosokorskaya O.A."/>
            <person name="Elcheninov A.G."/>
            <person name="Petrova N.F."/>
            <person name="Zavarzina D.G."/>
            <person name="Kublanov I.V."/>
            <person name="Merkel A.Y."/>
        </authorList>
    </citation>
    <scope>NUCLEOTIDE SEQUENCE</scope>
    <source>
        <strain evidence="8">09-Me</strain>
    </source>
</reference>
<dbReference type="Gene3D" id="3.40.50.1580">
    <property type="entry name" value="Nucleoside phosphorylase domain"/>
    <property type="match status" value="1"/>
</dbReference>
<dbReference type="EC" id="2.4.2.1" evidence="5"/>
<evidence type="ECO:0000256" key="6">
    <source>
        <dbReference type="PIRSR" id="PIRSR000477-2"/>
    </source>
</evidence>
<feature type="binding site" evidence="6">
    <location>
        <begin position="82"/>
        <end position="84"/>
    </location>
    <ligand>
        <name>phosphate</name>
        <dbReference type="ChEBI" id="CHEBI:43474"/>
    </ligand>
</feature>
<evidence type="ECO:0000259" key="7">
    <source>
        <dbReference type="Pfam" id="PF01048"/>
    </source>
</evidence>
<sequence>MINMNSQYRSTYEELAKQIPFEPEICLVLGSGLGEFAERVETVKSISTSSLPNYPKSTVQGHQGFLHFSKYANKKLLIVQGRIHFYEGYRISQCVLPVFLASKLNCKSILLTNAAGVVNTNFQPGDLMLATSFNSINIKKELSELIGITSIEQKNKFLDFPSKKLNDIIRKAALEEKIHLQEGVYWYNKGPAYETKAEIQMISKFGGDAVGMSTVHEAFYASSLGLDVASISCITNFAAGLSPNKLSHQEVMETAEIVKKDFEKLVKKSIELM</sequence>
<dbReference type="CDD" id="cd09009">
    <property type="entry name" value="PNP-EcPNPII_like"/>
    <property type="match status" value="1"/>
</dbReference>
<dbReference type="Pfam" id="PF01048">
    <property type="entry name" value="PNP_UDP_1"/>
    <property type="match status" value="1"/>
</dbReference>
<dbReference type="InterPro" id="IPR000845">
    <property type="entry name" value="Nucleoside_phosphorylase_d"/>
</dbReference>
<evidence type="ECO:0000256" key="2">
    <source>
        <dbReference type="ARBA" id="ARBA00006751"/>
    </source>
</evidence>
<feature type="binding site" evidence="6">
    <location>
        <position position="62"/>
    </location>
    <ligand>
        <name>phosphate</name>
        <dbReference type="ChEBI" id="CHEBI:43474"/>
    </ligand>
</feature>
<keyword evidence="9" id="KW-1185">Reference proteome</keyword>
<comment type="similarity">
    <text evidence="2 5">Belongs to the PNP/MTAP phosphorylase family.</text>
</comment>
<comment type="caution">
    <text evidence="8">The sequence shown here is derived from an EMBL/GenBank/DDBJ whole genome shotgun (WGS) entry which is preliminary data.</text>
</comment>
<dbReference type="GO" id="GO:0005737">
    <property type="term" value="C:cytoplasm"/>
    <property type="evidence" value="ECO:0007669"/>
    <property type="project" value="TreeGrafter"/>
</dbReference>
<dbReference type="NCBIfam" id="TIGR01697">
    <property type="entry name" value="PNPH-PUNA-XAPA"/>
    <property type="match status" value="1"/>
</dbReference>
<organism evidence="8 9">
    <name type="scientific">Stygiobacter electus</name>
    <dbReference type="NCBI Taxonomy" id="3032292"/>
    <lineage>
        <taxon>Bacteria</taxon>
        <taxon>Pseudomonadati</taxon>
        <taxon>Ignavibacteriota</taxon>
        <taxon>Ignavibacteria</taxon>
        <taxon>Ignavibacteriales</taxon>
        <taxon>Melioribacteraceae</taxon>
        <taxon>Stygiobacter</taxon>
    </lineage>
</organism>
<dbReference type="PIRSF" id="PIRSF000477">
    <property type="entry name" value="PurNPase"/>
    <property type="match status" value="1"/>
</dbReference>
<protein>
    <recommendedName>
        <fullName evidence="5">Purine nucleoside phosphorylase</fullName>
        <ecNumber evidence="5">2.4.2.1</ecNumber>
    </recommendedName>
    <alternativeName>
        <fullName evidence="5">Inosine-guanosine phosphorylase</fullName>
    </alternativeName>
</protein>
<feature type="binding site" evidence="6">
    <location>
        <position position="114"/>
    </location>
    <ligand>
        <name>phosphate</name>
        <dbReference type="ChEBI" id="CHEBI:43474"/>
    </ligand>
</feature>
<dbReference type="RefSeq" id="WP_321536272.1">
    <property type="nucleotide sequence ID" value="NZ_JARGDL010000014.1"/>
</dbReference>
<evidence type="ECO:0000256" key="3">
    <source>
        <dbReference type="ARBA" id="ARBA00022676"/>
    </source>
</evidence>
<accession>A0AAE3NYQ2</accession>
<comment type="function">
    <text evidence="5">The purine nucleoside phosphorylases catalyze the phosphorolytic breakdown of the N-glycosidic bond in the beta-(deoxy)ribonucleoside molecules, with the formation of the corresponding free purine bases and pentose-1-phosphate.</text>
</comment>
<feature type="binding site" evidence="6">
    <location>
        <position position="31"/>
    </location>
    <ligand>
        <name>phosphate</name>
        <dbReference type="ChEBI" id="CHEBI:43474"/>
    </ligand>
</feature>
<evidence type="ECO:0000313" key="8">
    <source>
        <dbReference type="EMBL" id="MDF1612501.1"/>
    </source>
</evidence>
<feature type="binding site" evidence="6">
    <location>
        <position position="213"/>
    </location>
    <ligand>
        <name>phosphate</name>
        <dbReference type="ChEBI" id="CHEBI:43474"/>
    </ligand>
</feature>
<keyword evidence="3 5" id="KW-0328">Glycosyltransferase</keyword>
<dbReference type="SUPFAM" id="SSF53167">
    <property type="entry name" value="Purine and uridine phosphorylases"/>
    <property type="match status" value="1"/>
</dbReference>
<gene>
    <name evidence="8" type="ORF">P0M35_10085</name>
</gene>
<dbReference type="GO" id="GO:0009116">
    <property type="term" value="P:nucleoside metabolic process"/>
    <property type="evidence" value="ECO:0007669"/>
    <property type="project" value="InterPro"/>
</dbReference>
<dbReference type="PANTHER" id="PTHR11904">
    <property type="entry name" value="METHYLTHIOADENOSINE/PURINE NUCLEOSIDE PHOSPHORYLASE"/>
    <property type="match status" value="1"/>
</dbReference>
<evidence type="ECO:0000256" key="5">
    <source>
        <dbReference type="PIRNR" id="PIRNR000477"/>
    </source>
</evidence>
<evidence type="ECO:0000256" key="4">
    <source>
        <dbReference type="ARBA" id="ARBA00022679"/>
    </source>
</evidence>
<evidence type="ECO:0000256" key="1">
    <source>
        <dbReference type="ARBA" id="ARBA00005058"/>
    </source>
</evidence>
<dbReference type="Proteomes" id="UP001221302">
    <property type="component" value="Unassembled WGS sequence"/>
</dbReference>
<feature type="domain" description="Nucleoside phosphorylase" evidence="7">
    <location>
        <begin position="25"/>
        <end position="270"/>
    </location>
</feature>
<name>A0AAE3NYQ2_9BACT</name>